<dbReference type="Gene3D" id="2.20.110.10">
    <property type="entry name" value="Histone H3 K4-specific methyltransferase SET7/9 N-terminal domain"/>
    <property type="match status" value="1"/>
</dbReference>
<evidence type="ECO:0000313" key="3">
    <source>
        <dbReference type="Proteomes" id="UP001363035"/>
    </source>
</evidence>
<sequence>MKIFKAILIGIMLFVLGWNAQAQEAKPVFMERADSNLVRFYYDKNYFLVDKNCEFHSIERIAEFNAKTSFFIGEFKDYSLDGKLLLEGSYRQGIKEGIFKAYHPNGQLKWQMTYQQGVPVGELNFFYPDGNLLMTVLHQGETVKLMTLMDDRGRRLVMDGNGKYNFKVPYAGYNPYGFPFVRLRGNIRDGFAVGKWQVLFEDDKGTVEAGEEYYAPNGAFREGYDYYTQEVYDAARYPLWPIEPFMRGEHFVSKDCTFDDFTGYTMYLGKAISDYFEGAEIPDLSKYEITYTVEVDKRGIPKKAKVATKFNPDFDRIFASALGEIGNYIPSFVNGEYVDDELTVNLIAQKAGDGSLLFHSVKIIRKAENP</sequence>
<feature type="chain" id="PRO_5047456745" description="MORN repeat variant" evidence="1">
    <location>
        <begin position="23"/>
        <end position="370"/>
    </location>
</feature>
<comment type="caution">
    <text evidence="2">The sequence shown here is derived from an EMBL/GenBank/DDBJ whole genome shotgun (WGS) entry which is preliminary data.</text>
</comment>
<gene>
    <name evidence="2" type="ORF">VJ786_00815</name>
</gene>
<name>A0ABU8I118_9SPHI</name>
<reference evidence="2 3" key="1">
    <citation type="submission" date="2024-01" db="EMBL/GenBank/DDBJ databases">
        <title>Sphingobacterium tenebrionis sp. nov., a novel endophyte isolated from tenebrio molitor intestines.</title>
        <authorList>
            <person name="Zhang C."/>
        </authorList>
    </citation>
    <scope>NUCLEOTIDE SEQUENCE [LARGE SCALE GENOMIC DNA]</scope>
    <source>
        <strain evidence="2 3">PU5-4</strain>
    </source>
</reference>
<evidence type="ECO:0000256" key="1">
    <source>
        <dbReference type="SAM" id="SignalP"/>
    </source>
</evidence>
<dbReference type="RefSeq" id="WP_336557055.1">
    <property type="nucleotide sequence ID" value="NZ_JAYLLN010000001.1"/>
</dbReference>
<accession>A0ABU8I118</accession>
<protein>
    <recommendedName>
        <fullName evidence="4">MORN repeat variant</fullName>
    </recommendedName>
</protein>
<evidence type="ECO:0000313" key="2">
    <source>
        <dbReference type="EMBL" id="MEI5983431.1"/>
    </source>
</evidence>
<organism evidence="2 3">
    <name type="scientific">Sphingobacterium tenebrionis</name>
    <dbReference type="NCBI Taxonomy" id="3111775"/>
    <lineage>
        <taxon>Bacteria</taxon>
        <taxon>Pseudomonadati</taxon>
        <taxon>Bacteroidota</taxon>
        <taxon>Sphingobacteriia</taxon>
        <taxon>Sphingobacteriales</taxon>
        <taxon>Sphingobacteriaceae</taxon>
        <taxon>Sphingobacterium</taxon>
    </lineage>
</organism>
<keyword evidence="3" id="KW-1185">Reference proteome</keyword>
<evidence type="ECO:0008006" key="4">
    <source>
        <dbReference type="Google" id="ProtNLM"/>
    </source>
</evidence>
<dbReference type="SUPFAM" id="SSF82185">
    <property type="entry name" value="Histone H3 K4-specific methyltransferase SET7/9 N-terminal domain"/>
    <property type="match status" value="1"/>
</dbReference>
<dbReference type="EMBL" id="JAYLLN010000001">
    <property type="protein sequence ID" value="MEI5983431.1"/>
    <property type="molecule type" value="Genomic_DNA"/>
</dbReference>
<feature type="signal peptide" evidence="1">
    <location>
        <begin position="1"/>
        <end position="22"/>
    </location>
</feature>
<proteinExistence type="predicted"/>
<keyword evidence="1" id="KW-0732">Signal</keyword>
<dbReference type="Proteomes" id="UP001363035">
    <property type="component" value="Unassembled WGS sequence"/>
</dbReference>